<proteinExistence type="predicted"/>
<feature type="non-terminal residue" evidence="1">
    <location>
        <position position="54"/>
    </location>
</feature>
<name>A0A0B7C4H1_9EUPU</name>
<dbReference type="AlphaFoldDB" id="A0A0B7C4H1"/>
<protein>
    <submittedName>
        <fullName evidence="1">Uncharacterized protein</fullName>
    </submittedName>
</protein>
<reference evidence="1" key="1">
    <citation type="submission" date="2014-12" db="EMBL/GenBank/DDBJ databases">
        <title>Insight into the proteome of Arion vulgaris.</title>
        <authorList>
            <person name="Aradska J."/>
            <person name="Bulat T."/>
            <person name="Smidak R."/>
            <person name="Sarate P."/>
            <person name="Gangsoo J."/>
            <person name="Sialana F."/>
            <person name="Bilban M."/>
            <person name="Lubec G."/>
        </authorList>
    </citation>
    <scope>NUCLEOTIDE SEQUENCE</scope>
    <source>
        <tissue evidence="1">Skin</tissue>
    </source>
</reference>
<organism evidence="1">
    <name type="scientific">Arion vulgaris</name>
    <dbReference type="NCBI Taxonomy" id="1028688"/>
    <lineage>
        <taxon>Eukaryota</taxon>
        <taxon>Metazoa</taxon>
        <taxon>Spiralia</taxon>
        <taxon>Lophotrochozoa</taxon>
        <taxon>Mollusca</taxon>
        <taxon>Gastropoda</taxon>
        <taxon>Heterobranchia</taxon>
        <taxon>Euthyneura</taxon>
        <taxon>Panpulmonata</taxon>
        <taxon>Eupulmonata</taxon>
        <taxon>Stylommatophora</taxon>
        <taxon>Helicina</taxon>
        <taxon>Arionoidea</taxon>
        <taxon>Arionidae</taxon>
        <taxon>Arion</taxon>
    </lineage>
</organism>
<sequence length="54" mass="5973">MITTAKLSFLVEHTVVTVPTNNLFSEFFFTSAHQVLTSSFYCPSSDVLSLLTLS</sequence>
<dbReference type="EMBL" id="HACG01053232">
    <property type="protein sequence ID" value="CEL00103.1"/>
    <property type="molecule type" value="Transcribed_RNA"/>
</dbReference>
<accession>A0A0B7C4H1</accession>
<evidence type="ECO:0000313" key="1">
    <source>
        <dbReference type="EMBL" id="CEL00103.1"/>
    </source>
</evidence>
<gene>
    <name evidence="1" type="primary">ORF222866</name>
</gene>